<reference evidence="1" key="1">
    <citation type="journal article" date="2023" name="G3 (Bethesda)">
        <title>A reference genome for the long-term kleptoplast-retaining sea slug Elysia crispata morphotype clarki.</title>
        <authorList>
            <person name="Eastman K.E."/>
            <person name="Pendleton A.L."/>
            <person name="Shaikh M.A."/>
            <person name="Suttiyut T."/>
            <person name="Ogas R."/>
            <person name="Tomko P."/>
            <person name="Gavelis G."/>
            <person name="Widhalm J.R."/>
            <person name="Wisecaver J.H."/>
        </authorList>
    </citation>
    <scope>NUCLEOTIDE SEQUENCE</scope>
    <source>
        <strain evidence="1">ECLA1</strain>
    </source>
</reference>
<gene>
    <name evidence="1" type="ORF">RRG08_044598</name>
</gene>
<evidence type="ECO:0000313" key="2">
    <source>
        <dbReference type="Proteomes" id="UP001283361"/>
    </source>
</evidence>
<evidence type="ECO:0000313" key="1">
    <source>
        <dbReference type="EMBL" id="KAK3751020.1"/>
    </source>
</evidence>
<sequence>MHCSRLANSASSPYEDVLECSLFAPVLRLKVLYLAMDRIQFICLFIDFWFADSVHVKELYIEFDCLALESTLT</sequence>
<accession>A0AAE0YN72</accession>
<dbReference type="Proteomes" id="UP001283361">
    <property type="component" value="Unassembled WGS sequence"/>
</dbReference>
<dbReference type="AlphaFoldDB" id="A0AAE0YN72"/>
<proteinExistence type="predicted"/>
<name>A0AAE0YN72_9GAST</name>
<organism evidence="1 2">
    <name type="scientific">Elysia crispata</name>
    <name type="common">lettuce slug</name>
    <dbReference type="NCBI Taxonomy" id="231223"/>
    <lineage>
        <taxon>Eukaryota</taxon>
        <taxon>Metazoa</taxon>
        <taxon>Spiralia</taxon>
        <taxon>Lophotrochozoa</taxon>
        <taxon>Mollusca</taxon>
        <taxon>Gastropoda</taxon>
        <taxon>Heterobranchia</taxon>
        <taxon>Euthyneura</taxon>
        <taxon>Panpulmonata</taxon>
        <taxon>Sacoglossa</taxon>
        <taxon>Placobranchoidea</taxon>
        <taxon>Plakobranchidae</taxon>
        <taxon>Elysia</taxon>
    </lineage>
</organism>
<dbReference type="EMBL" id="JAWDGP010005840">
    <property type="protein sequence ID" value="KAK3751020.1"/>
    <property type="molecule type" value="Genomic_DNA"/>
</dbReference>
<protein>
    <submittedName>
        <fullName evidence="1">Uncharacterized protein</fullName>
    </submittedName>
</protein>
<comment type="caution">
    <text evidence="1">The sequence shown here is derived from an EMBL/GenBank/DDBJ whole genome shotgun (WGS) entry which is preliminary data.</text>
</comment>
<keyword evidence="2" id="KW-1185">Reference proteome</keyword>